<name>A0A1M5RYK4_9FIRM</name>
<gene>
    <name evidence="2" type="ORF">SAMN02745180_00006</name>
</gene>
<evidence type="ECO:0000313" key="3">
    <source>
        <dbReference type="Proteomes" id="UP000184389"/>
    </source>
</evidence>
<keyword evidence="3" id="KW-1185">Reference proteome</keyword>
<feature type="transmembrane region" description="Helical" evidence="1">
    <location>
        <begin position="93"/>
        <end position="116"/>
    </location>
</feature>
<accession>A0A1M5RYK4</accession>
<keyword evidence="1" id="KW-0472">Membrane</keyword>
<feature type="transmembrane region" description="Helical" evidence="1">
    <location>
        <begin position="45"/>
        <end position="63"/>
    </location>
</feature>
<dbReference type="RefSeq" id="WP_072742499.1">
    <property type="nucleotide sequence ID" value="NZ_FQXR01000002.1"/>
</dbReference>
<feature type="transmembrane region" description="Helical" evidence="1">
    <location>
        <begin position="170"/>
        <end position="190"/>
    </location>
</feature>
<keyword evidence="1" id="KW-0812">Transmembrane</keyword>
<evidence type="ECO:0008006" key="4">
    <source>
        <dbReference type="Google" id="ProtNLM"/>
    </source>
</evidence>
<dbReference type="Proteomes" id="UP000184389">
    <property type="component" value="Unassembled WGS sequence"/>
</dbReference>
<reference evidence="2 3" key="1">
    <citation type="submission" date="2016-11" db="EMBL/GenBank/DDBJ databases">
        <authorList>
            <person name="Jaros S."/>
            <person name="Januszkiewicz K."/>
            <person name="Wedrychowicz H."/>
        </authorList>
    </citation>
    <scope>NUCLEOTIDE SEQUENCE [LARGE SCALE GENOMIC DNA]</scope>
    <source>
        <strain evidence="2 3">DSM 13106</strain>
    </source>
</reference>
<feature type="transmembrane region" description="Helical" evidence="1">
    <location>
        <begin position="12"/>
        <end position="33"/>
    </location>
</feature>
<protein>
    <recommendedName>
        <fullName evidence="4">ABC-2 family transporter protein</fullName>
    </recommendedName>
</protein>
<dbReference type="STRING" id="1123281.SAMN02745180_00006"/>
<organism evidence="2 3">
    <name type="scientific">Sporanaerobacter acetigenes DSM 13106</name>
    <dbReference type="NCBI Taxonomy" id="1123281"/>
    <lineage>
        <taxon>Bacteria</taxon>
        <taxon>Bacillati</taxon>
        <taxon>Bacillota</taxon>
        <taxon>Tissierellia</taxon>
        <taxon>Tissierellales</taxon>
        <taxon>Sporanaerobacteraceae</taxon>
        <taxon>Sporanaerobacter</taxon>
    </lineage>
</organism>
<feature type="transmembrane region" description="Helical" evidence="1">
    <location>
        <begin position="136"/>
        <end position="158"/>
    </location>
</feature>
<evidence type="ECO:0000313" key="2">
    <source>
        <dbReference type="EMBL" id="SHH30883.1"/>
    </source>
</evidence>
<dbReference type="AlphaFoldDB" id="A0A1M5RYK4"/>
<dbReference type="EMBL" id="FQXR01000002">
    <property type="protein sequence ID" value="SHH30883.1"/>
    <property type="molecule type" value="Genomic_DNA"/>
</dbReference>
<evidence type="ECO:0000256" key="1">
    <source>
        <dbReference type="SAM" id="Phobius"/>
    </source>
</evidence>
<dbReference type="OrthoDB" id="9816138at2"/>
<keyword evidence="1" id="KW-1133">Transmembrane helix</keyword>
<sequence>MGRYMKYEIKGSYKFILGVLAIVLILTTVFYSYQFKQANMGVIGGVAYLIMFVALFAAFLYIVDSFRKELYEDRGYLTFTLPLTGNQILGSKLLVALMWFIILGVVILLYNGFMLSRFIEFDISFREIVSVFNTETVAVGMTMFISGVVTLILIYFSMALGRVTFRNKKIGGMWFVIFLILNGLIGYTTLKITQAVPYYLDLNSFKVVTQRAIDQMSMLGSMNFMSINNASMIVSAGGRTFMNIGSLVYTIVIGVAAFLSTGYLIENKIDL</sequence>
<proteinExistence type="predicted"/>
<feature type="transmembrane region" description="Helical" evidence="1">
    <location>
        <begin position="247"/>
        <end position="265"/>
    </location>
</feature>